<name>A0A4Q4SZV6_9PEZI</name>
<accession>A0A4Q4SZV6</accession>
<dbReference type="PANTHER" id="PTHR19304">
    <property type="entry name" value="CYCLIC-AMP RESPONSE ELEMENT BINDING PROTEIN"/>
    <property type="match status" value="1"/>
</dbReference>
<keyword evidence="10" id="KW-1185">Reference proteome</keyword>
<evidence type="ECO:0000256" key="7">
    <source>
        <dbReference type="SAM" id="MobiDB-lite"/>
    </source>
</evidence>
<evidence type="ECO:0000256" key="6">
    <source>
        <dbReference type="SAM" id="Coils"/>
    </source>
</evidence>
<dbReference type="GO" id="GO:0005634">
    <property type="term" value="C:nucleus"/>
    <property type="evidence" value="ECO:0007669"/>
    <property type="project" value="UniProtKB-SubCell"/>
</dbReference>
<reference evidence="9 10" key="1">
    <citation type="submission" date="2018-06" db="EMBL/GenBank/DDBJ databases">
        <title>Complete Genomes of Monosporascus.</title>
        <authorList>
            <person name="Robinson A.J."/>
            <person name="Natvig D.O."/>
        </authorList>
    </citation>
    <scope>NUCLEOTIDE SEQUENCE [LARGE SCALE GENOMIC DNA]</scope>
    <source>
        <strain evidence="9 10">CBS 110550</strain>
    </source>
</reference>
<proteinExistence type="predicted"/>
<comment type="caution">
    <text evidence="9">The sequence shown here is derived from an EMBL/GenBank/DDBJ whole genome shotgun (WGS) entry which is preliminary data.</text>
</comment>
<dbReference type="AlphaFoldDB" id="A0A4Q4SZV6"/>
<evidence type="ECO:0000313" key="10">
    <source>
        <dbReference type="Proteomes" id="UP000293360"/>
    </source>
</evidence>
<dbReference type="GO" id="GO:0003677">
    <property type="term" value="F:DNA binding"/>
    <property type="evidence" value="ECO:0007669"/>
    <property type="project" value="UniProtKB-KW"/>
</dbReference>
<keyword evidence="6" id="KW-0175">Coiled coil</keyword>
<evidence type="ECO:0000256" key="4">
    <source>
        <dbReference type="ARBA" id="ARBA00023163"/>
    </source>
</evidence>
<evidence type="ECO:0000256" key="2">
    <source>
        <dbReference type="ARBA" id="ARBA00023015"/>
    </source>
</evidence>
<comment type="subcellular location">
    <subcellularLocation>
        <location evidence="1">Nucleus</location>
    </subcellularLocation>
</comment>
<dbReference type="CDD" id="cd14687">
    <property type="entry name" value="bZIP_ATF2"/>
    <property type="match status" value="1"/>
</dbReference>
<evidence type="ECO:0000256" key="5">
    <source>
        <dbReference type="ARBA" id="ARBA00023242"/>
    </source>
</evidence>
<evidence type="ECO:0000256" key="3">
    <source>
        <dbReference type="ARBA" id="ARBA00023125"/>
    </source>
</evidence>
<evidence type="ECO:0000259" key="8">
    <source>
        <dbReference type="PROSITE" id="PS50217"/>
    </source>
</evidence>
<dbReference type="EMBL" id="QJNU01000697">
    <property type="protein sequence ID" value="RYO89304.1"/>
    <property type="molecule type" value="Genomic_DNA"/>
</dbReference>
<dbReference type="Proteomes" id="UP000293360">
    <property type="component" value="Unassembled WGS sequence"/>
</dbReference>
<evidence type="ECO:0000313" key="9">
    <source>
        <dbReference type="EMBL" id="RYO89304.1"/>
    </source>
</evidence>
<dbReference type="InterPro" id="IPR051027">
    <property type="entry name" value="bZIP_transcription_factors"/>
</dbReference>
<protein>
    <recommendedName>
        <fullName evidence="8">BZIP domain-containing protein</fullName>
    </recommendedName>
</protein>
<dbReference type="Gene3D" id="1.20.5.170">
    <property type="match status" value="1"/>
</dbReference>
<dbReference type="PRINTS" id="PR00043">
    <property type="entry name" value="LEUZIPPRJUN"/>
</dbReference>
<gene>
    <name evidence="9" type="ORF">DL764_008598</name>
</gene>
<dbReference type="PROSITE" id="PS50217">
    <property type="entry name" value="BZIP"/>
    <property type="match status" value="1"/>
</dbReference>
<dbReference type="InterPro" id="IPR004827">
    <property type="entry name" value="bZIP"/>
</dbReference>
<dbReference type="InterPro" id="IPR002112">
    <property type="entry name" value="Leuzip_Jun"/>
</dbReference>
<feature type="coiled-coil region" evidence="6">
    <location>
        <begin position="180"/>
        <end position="207"/>
    </location>
</feature>
<dbReference type="OrthoDB" id="295274at2759"/>
<dbReference type="GO" id="GO:0003700">
    <property type="term" value="F:DNA-binding transcription factor activity"/>
    <property type="evidence" value="ECO:0007669"/>
    <property type="project" value="InterPro"/>
</dbReference>
<dbReference type="PROSITE" id="PS00036">
    <property type="entry name" value="BZIP_BASIC"/>
    <property type="match status" value="1"/>
</dbReference>
<dbReference type="STRING" id="155417.A0A4Q4SZV6"/>
<feature type="region of interest" description="Disordered" evidence="7">
    <location>
        <begin position="106"/>
        <end position="144"/>
    </location>
</feature>
<organism evidence="9 10">
    <name type="scientific">Monosporascus ibericus</name>
    <dbReference type="NCBI Taxonomy" id="155417"/>
    <lineage>
        <taxon>Eukaryota</taxon>
        <taxon>Fungi</taxon>
        <taxon>Dikarya</taxon>
        <taxon>Ascomycota</taxon>
        <taxon>Pezizomycotina</taxon>
        <taxon>Sordariomycetes</taxon>
        <taxon>Xylariomycetidae</taxon>
        <taxon>Xylariales</taxon>
        <taxon>Xylariales incertae sedis</taxon>
        <taxon>Monosporascus</taxon>
    </lineage>
</organism>
<dbReference type="Pfam" id="PF00170">
    <property type="entry name" value="bZIP_1"/>
    <property type="match status" value="1"/>
</dbReference>
<feature type="domain" description="BZIP" evidence="8">
    <location>
        <begin position="162"/>
        <end position="225"/>
    </location>
</feature>
<keyword evidence="2" id="KW-0805">Transcription regulation</keyword>
<sequence>MCSPSQENLEDLYERGEVPTFAALSETAGWQNDESHFNPLKEPDNSFVVVPSATAADRFDEPIVWAENGSRALGDALRDELYFPGLSHTFNPSTVGPDSFAGVSATNPPSLVHEPSTCSRTDVGYTREPETPPSPKTSQGAAKTKEGVELFEGAQPRHHAGVSRTLTHRERNRIAAHKCRQKNRQNVEELQQQERDLAQQNKYLNAHLNHLKDEVLVLRNEILNHGNCECELIQNYIAETAKNLRP</sequence>
<dbReference type="InterPro" id="IPR046347">
    <property type="entry name" value="bZIP_sf"/>
</dbReference>
<dbReference type="SUPFAM" id="SSF57959">
    <property type="entry name" value="Leucine zipper domain"/>
    <property type="match status" value="1"/>
</dbReference>
<dbReference type="SMART" id="SM00338">
    <property type="entry name" value="BRLZ"/>
    <property type="match status" value="1"/>
</dbReference>
<keyword evidence="3" id="KW-0238">DNA-binding</keyword>
<keyword evidence="5" id="KW-0539">Nucleus</keyword>
<keyword evidence="4" id="KW-0804">Transcription</keyword>
<evidence type="ECO:0000256" key="1">
    <source>
        <dbReference type="ARBA" id="ARBA00004123"/>
    </source>
</evidence>